<keyword evidence="2" id="KW-0547">Nucleotide-binding</keyword>
<feature type="region of interest" description="Disordered" evidence="1">
    <location>
        <begin position="125"/>
        <end position="242"/>
    </location>
</feature>
<feature type="compositionally biased region" description="Basic residues" evidence="1">
    <location>
        <begin position="367"/>
        <end position="387"/>
    </location>
</feature>
<gene>
    <name evidence="2" type="ORF">B277_07910</name>
</gene>
<name>K1E7J0_9MICO</name>
<organism evidence="2 3">
    <name type="scientific">Janibacter hoylei PVAS-1</name>
    <dbReference type="NCBI Taxonomy" id="1210046"/>
    <lineage>
        <taxon>Bacteria</taxon>
        <taxon>Bacillati</taxon>
        <taxon>Actinomycetota</taxon>
        <taxon>Actinomycetes</taxon>
        <taxon>Micrococcales</taxon>
        <taxon>Intrasporangiaceae</taxon>
        <taxon>Janibacter</taxon>
    </lineage>
</organism>
<dbReference type="eggNOG" id="COG3973">
    <property type="taxonomic scope" value="Bacteria"/>
</dbReference>
<keyword evidence="2" id="KW-0067">ATP-binding</keyword>
<feature type="compositionally biased region" description="Basic residues" evidence="1">
    <location>
        <begin position="128"/>
        <end position="138"/>
    </location>
</feature>
<feature type="compositionally biased region" description="Basic residues" evidence="1">
    <location>
        <begin position="663"/>
        <end position="676"/>
    </location>
</feature>
<feature type="compositionally biased region" description="Basic residues" evidence="1">
    <location>
        <begin position="590"/>
        <end position="606"/>
    </location>
</feature>
<keyword evidence="2" id="KW-0378">Hydrolase</keyword>
<feature type="compositionally biased region" description="Basic residues" evidence="1">
    <location>
        <begin position="703"/>
        <end position="713"/>
    </location>
</feature>
<feature type="compositionally biased region" description="Basic and acidic residues" evidence="1">
    <location>
        <begin position="174"/>
        <end position="203"/>
    </location>
</feature>
<proteinExistence type="predicted"/>
<feature type="compositionally biased region" description="Basic and acidic residues" evidence="1">
    <location>
        <begin position="481"/>
        <end position="499"/>
    </location>
</feature>
<keyword evidence="2" id="KW-0347">Helicase</keyword>
<evidence type="ECO:0000313" key="3">
    <source>
        <dbReference type="Proteomes" id="UP000004474"/>
    </source>
</evidence>
<feature type="compositionally biased region" description="Pro residues" evidence="1">
    <location>
        <begin position="768"/>
        <end position="777"/>
    </location>
</feature>
<feature type="compositionally biased region" description="Basic and acidic residues" evidence="1">
    <location>
        <begin position="575"/>
        <end position="589"/>
    </location>
</feature>
<sequence length="784" mass="88755">MAAEIAIEQQHLDRVHTELAKAGQRADLVAVDGLSRGRTDRTGDVRDEEMSGLFERDALVYNAARRMAHLEHQHEGLVFGRLDLEHASGAGTEREIRYIGRLGVRDDDYEPLVIDWRAPAASPFYRATPRRQPRRHPPARAALPRRAGHRRRGRPHGARGPRRPRGRRRRCAPRRPDPHPRPADARHRRHDPDPPGRGDPGERPRHHRDQRRPRHRQDGRRAAPRGLPPLRQPTPLRVRGHPRHRPLLGLHRLHRAGPAFARRGLGDPALARRRRRRHHRRAAGGSRGRRDQGLAADAHGAQATGRARGARRPHEPARHGRWPARPPRRAGPHRHPAPRAARPHPQPGDQARPRAARRGCLAAGARRGPRRVPRRLRRVARRRRLRRPVVAPGRPPRGPPLARRHRAGLRGLPVGAQPGRRRRARPRRPRDPRARHVERLRRRARRRPVGAAGAGRAARGGGALLLRDRGARRRRGAARHGLGDPRPRDGPLPHPDDGPRAAAHRHRRAPGRVRARPRRRGPGPLTDAVADDRPARPPRLVDRRRRRRAGLVARHRRGRAGPRRGLRHPAPAVLPHDDQLSQRAGDLRLRARGHPPGRARRRHPRCGPRDGGPARRGDLRRRHRHLAPRRRRRRGTGPRRPRRRGRRVDRGHHAAASRSSRAAARRHARRAGHRHRPAVDQGPGVGRDARRRPRRDRPGVPGRRPRALRRAHPRGPPDVGAAPDRLRSRGRGQGCSSWSHRSAPVRARPRGRPHQRASCSAARAARWPQPPCTPPPGWVAALPR</sequence>
<protein>
    <submittedName>
        <fullName evidence="2">DNA/RNA helicase</fullName>
    </submittedName>
</protein>
<dbReference type="EMBL" id="ALWX01000031">
    <property type="protein sequence ID" value="EKA61387.1"/>
    <property type="molecule type" value="Genomic_DNA"/>
</dbReference>
<reference evidence="2 3" key="1">
    <citation type="journal article" date="2012" name="J. Bacteriol.">
        <title>Genome Sequence of Janibacter hoylei MTCC8307, Isolated from the Stratospheric Air.</title>
        <authorList>
            <person name="Pawar S.P."/>
            <person name="Dhotre D.P."/>
            <person name="Shetty S.A."/>
            <person name="Chowdhury S.P."/>
            <person name="Chaudhari B.L."/>
            <person name="Shouche Y.S."/>
        </authorList>
    </citation>
    <scope>NUCLEOTIDE SEQUENCE [LARGE SCALE GENOMIC DNA]</scope>
    <source>
        <strain evidence="2 3">PVAS-1</strain>
    </source>
</reference>
<feature type="compositionally biased region" description="Low complexity" evidence="1">
    <location>
        <begin position="756"/>
        <end position="766"/>
    </location>
</feature>
<feature type="compositionally biased region" description="Basic residues" evidence="1">
    <location>
        <begin position="204"/>
        <end position="218"/>
    </location>
</feature>
<dbReference type="GO" id="GO:0004386">
    <property type="term" value="F:helicase activity"/>
    <property type="evidence" value="ECO:0007669"/>
    <property type="project" value="UniProtKB-KW"/>
</dbReference>
<feature type="compositionally biased region" description="Basic residues" evidence="1">
    <location>
        <begin position="319"/>
        <end position="337"/>
    </location>
</feature>
<feature type="compositionally biased region" description="Basic residues" evidence="1">
    <location>
        <begin position="146"/>
        <end position="173"/>
    </location>
</feature>
<feature type="compositionally biased region" description="Basic residues" evidence="1">
    <location>
        <begin position="438"/>
        <end position="448"/>
    </location>
</feature>
<dbReference type="AlphaFoldDB" id="K1E7J0"/>
<feature type="compositionally biased region" description="Basic residues" evidence="1">
    <location>
        <begin position="419"/>
        <end position="428"/>
    </location>
</feature>
<feature type="compositionally biased region" description="Basic residues" evidence="1">
    <location>
        <begin position="271"/>
        <end position="282"/>
    </location>
</feature>
<evidence type="ECO:0000313" key="2">
    <source>
        <dbReference type="EMBL" id="EKA61387.1"/>
    </source>
</evidence>
<feature type="compositionally biased region" description="Basic residues" evidence="1">
    <location>
        <begin position="618"/>
        <end position="655"/>
    </location>
</feature>
<feature type="region of interest" description="Disordered" evidence="1">
    <location>
        <begin position="259"/>
        <end position="784"/>
    </location>
</feature>
<evidence type="ECO:0000256" key="1">
    <source>
        <dbReference type="SAM" id="MobiDB-lite"/>
    </source>
</evidence>
<comment type="caution">
    <text evidence="2">The sequence shown here is derived from an EMBL/GenBank/DDBJ whole genome shotgun (WGS) entry which is preliminary data.</text>
</comment>
<accession>K1E7J0</accession>
<dbReference type="Proteomes" id="UP000004474">
    <property type="component" value="Unassembled WGS sequence"/>
</dbReference>
<dbReference type="STRING" id="1210046.B277_07910"/>
<feature type="compositionally biased region" description="Basic residues" evidence="1">
    <location>
        <begin position="502"/>
        <end position="521"/>
    </location>
</feature>
<feature type="compositionally biased region" description="Basic and acidic residues" evidence="1">
    <location>
        <begin position="530"/>
        <end position="541"/>
    </location>
</feature>
<feature type="compositionally biased region" description="Basic residues" evidence="1">
    <location>
        <begin position="542"/>
        <end position="567"/>
    </location>
</feature>